<organism evidence="2 3">
    <name type="scientific">candidate division WWE3 bacterium CG23_combo_of_CG06-09_8_20_14_all_40_14</name>
    <dbReference type="NCBI Taxonomy" id="1975095"/>
    <lineage>
        <taxon>Bacteria</taxon>
        <taxon>Katanobacteria</taxon>
    </lineage>
</organism>
<sequence length="514" mass="58029">MFSPQKICKKDIFSFVFLAIVFYSFFLPSLSTSFIAINEPDWIERSARFIEAFLKGNFANTYQKYHPGVALMWIIGICVKLFGKEIFSVENFPQFAFSARLVLGTVFFLIVLLSFNRLRKAFSFGLMFFLVPFLLFSEPFVIAFVRSIGLDALLTAFIFASFCFFGAYLKSNKFMDVAGAGIFFGLALLTKVTALVLVPVFVLGILGVLGVRPSASWRMGLTPIKPLLMLFSISAVVFFLFFPAMWVGPLKTLKDIITLGAINAPLYDYASPIVSDGIAGSVFAQKFLSYSLVFAFRASPLLLAFFLLGIIAFFSKKLDKKLRFLGVLALVFLVCYYVPISFAGKKIFRYILPLFIPVGFLGYIGFCFAIGKIENKRWLLPIVIGVFSVRILYNISFAPNYLFYFNPLLGGRVSAQKFIKIDFETTGYNEAGKYLNDKGVGEEKIIVTYPPKSLGPFVNGRVEDIRTYPNADFLLVPLGKREEFKDKTTLCYALEKTFSYRGLEYLFLYENICK</sequence>
<feature type="transmembrane region" description="Helical" evidence="1">
    <location>
        <begin position="378"/>
        <end position="397"/>
    </location>
</feature>
<evidence type="ECO:0000256" key="1">
    <source>
        <dbReference type="SAM" id="Phobius"/>
    </source>
</evidence>
<feature type="transmembrane region" description="Helical" evidence="1">
    <location>
        <begin position="65"/>
        <end position="83"/>
    </location>
</feature>
<feature type="transmembrane region" description="Helical" evidence="1">
    <location>
        <begin position="294"/>
        <end position="315"/>
    </location>
</feature>
<feature type="transmembrane region" description="Helical" evidence="1">
    <location>
        <begin position="121"/>
        <end position="145"/>
    </location>
</feature>
<accession>A0A2G9XCA3</accession>
<gene>
    <name evidence="2" type="ORF">COX53_01615</name>
</gene>
<feature type="transmembrane region" description="Helical" evidence="1">
    <location>
        <begin position="181"/>
        <end position="206"/>
    </location>
</feature>
<feature type="transmembrane region" description="Helical" evidence="1">
    <location>
        <begin position="350"/>
        <end position="371"/>
    </location>
</feature>
<feature type="transmembrane region" description="Helical" evidence="1">
    <location>
        <begin position="227"/>
        <end position="246"/>
    </location>
</feature>
<name>A0A2G9XCA3_UNCKA</name>
<keyword evidence="1" id="KW-0472">Membrane</keyword>
<reference evidence="2 3" key="1">
    <citation type="submission" date="2017-09" db="EMBL/GenBank/DDBJ databases">
        <title>Depth-based differentiation of microbial function through sediment-hosted aquifers and enrichment of novel symbionts in the deep terrestrial subsurface.</title>
        <authorList>
            <person name="Probst A.J."/>
            <person name="Ladd B."/>
            <person name="Jarett J.K."/>
            <person name="Geller-Mcgrath D.E."/>
            <person name="Sieber C.M."/>
            <person name="Emerson J.B."/>
            <person name="Anantharaman K."/>
            <person name="Thomas B.C."/>
            <person name="Malmstrom R."/>
            <person name="Stieglmeier M."/>
            <person name="Klingl A."/>
            <person name="Woyke T."/>
            <person name="Ryan C.M."/>
            <person name="Banfield J.F."/>
        </authorList>
    </citation>
    <scope>NUCLEOTIDE SEQUENCE [LARGE SCALE GENOMIC DNA]</scope>
    <source>
        <strain evidence="2">CG23_combo_of_CG06-09_8_20_14_all_40_14</strain>
    </source>
</reference>
<evidence type="ECO:0000313" key="3">
    <source>
        <dbReference type="Proteomes" id="UP000231388"/>
    </source>
</evidence>
<feature type="transmembrane region" description="Helical" evidence="1">
    <location>
        <begin position="152"/>
        <end position="169"/>
    </location>
</feature>
<keyword evidence="1" id="KW-1133">Transmembrane helix</keyword>
<feature type="transmembrane region" description="Helical" evidence="1">
    <location>
        <begin position="12"/>
        <end position="37"/>
    </location>
</feature>
<dbReference type="Proteomes" id="UP000231388">
    <property type="component" value="Unassembled WGS sequence"/>
</dbReference>
<dbReference type="AlphaFoldDB" id="A0A2G9XCA3"/>
<keyword evidence="1" id="KW-0812">Transmembrane</keyword>
<evidence type="ECO:0000313" key="2">
    <source>
        <dbReference type="EMBL" id="PIP04596.1"/>
    </source>
</evidence>
<comment type="caution">
    <text evidence="2">The sequence shown here is derived from an EMBL/GenBank/DDBJ whole genome shotgun (WGS) entry which is preliminary data.</text>
</comment>
<dbReference type="EMBL" id="PCQY01000020">
    <property type="protein sequence ID" value="PIP04596.1"/>
    <property type="molecule type" value="Genomic_DNA"/>
</dbReference>
<proteinExistence type="predicted"/>
<feature type="transmembrane region" description="Helical" evidence="1">
    <location>
        <begin position="322"/>
        <end position="344"/>
    </location>
</feature>
<protein>
    <submittedName>
        <fullName evidence="2">Uncharacterized protein</fullName>
    </submittedName>
</protein>
<feature type="transmembrane region" description="Helical" evidence="1">
    <location>
        <begin position="95"/>
        <end position="115"/>
    </location>
</feature>